<evidence type="ECO:0000256" key="11">
    <source>
        <dbReference type="ARBA" id="ARBA00023204"/>
    </source>
</evidence>
<dbReference type="Gene3D" id="3.30.70.270">
    <property type="match status" value="1"/>
</dbReference>
<evidence type="ECO:0000259" key="16">
    <source>
        <dbReference type="PROSITE" id="PS50173"/>
    </source>
</evidence>
<dbReference type="FunFam" id="1.10.150.20:FF:000014">
    <property type="entry name" value="Polymerase (DNA directed), eta"/>
    <property type="match status" value="1"/>
</dbReference>
<evidence type="ECO:0000256" key="10">
    <source>
        <dbReference type="ARBA" id="ARBA00022842"/>
    </source>
</evidence>
<evidence type="ECO:0000256" key="9">
    <source>
        <dbReference type="ARBA" id="ARBA00022763"/>
    </source>
</evidence>
<dbReference type="FunFam" id="3.30.1490.100:FF:000006">
    <property type="entry name" value="DNA polymerase eta"/>
    <property type="match status" value="1"/>
</dbReference>
<dbReference type="InterPro" id="IPR043502">
    <property type="entry name" value="DNA/RNA_pol_sf"/>
</dbReference>
<comment type="cofactor">
    <cofactor evidence="1">
        <name>Mn(2+)</name>
        <dbReference type="ChEBI" id="CHEBI:29035"/>
    </cofactor>
</comment>
<dbReference type="GO" id="GO:0035861">
    <property type="term" value="C:site of double-strand break"/>
    <property type="evidence" value="ECO:0007669"/>
    <property type="project" value="TreeGrafter"/>
</dbReference>
<dbReference type="SUPFAM" id="SSF56672">
    <property type="entry name" value="DNA/RNA polymerases"/>
    <property type="match status" value="1"/>
</dbReference>
<evidence type="ECO:0000256" key="3">
    <source>
        <dbReference type="ARBA" id="ARBA00004123"/>
    </source>
</evidence>
<dbReference type="InterPro" id="IPR052230">
    <property type="entry name" value="DNA_polymerase_eta"/>
</dbReference>
<dbReference type="InterPro" id="IPR043128">
    <property type="entry name" value="Rev_trsase/Diguanyl_cyclase"/>
</dbReference>
<gene>
    <name evidence="17" type="ORF">TRITD_3Av1G190690</name>
</gene>
<dbReference type="InterPro" id="IPR036775">
    <property type="entry name" value="DNA_pol_Y-fam_lit_finger_sf"/>
</dbReference>
<dbReference type="Pfam" id="PF21704">
    <property type="entry name" value="POLH-Rev1_HhH"/>
    <property type="match status" value="1"/>
</dbReference>
<proteinExistence type="inferred from homology"/>
<feature type="region of interest" description="Disordered" evidence="15">
    <location>
        <begin position="450"/>
        <end position="501"/>
    </location>
</feature>
<keyword evidence="9" id="KW-0227">DNA damage</keyword>
<keyword evidence="6" id="KW-0808">Transferase</keyword>
<dbReference type="Pfam" id="PF11799">
    <property type="entry name" value="IMS_C"/>
    <property type="match status" value="1"/>
</dbReference>
<dbReference type="Proteomes" id="UP000324705">
    <property type="component" value="Chromosome 3A"/>
</dbReference>
<dbReference type="Gramene" id="TRITD3Av1G190690.14">
    <property type="protein sequence ID" value="TRITD3Av1G190690.14"/>
    <property type="gene ID" value="TRITD3Av1G190690"/>
</dbReference>
<dbReference type="FunFam" id="3.40.1170.60:FF:000003">
    <property type="entry name" value="DNA polymerase eta"/>
    <property type="match status" value="1"/>
</dbReference>
<dbReference type="EMBL" id="LT934115">
    <property type="protein sequence ID" value="VAH64078.1"/>
    <property type="molecule type" value="Genomic_DNA"/>
</dbReference>
<dbReference type="GO" id="GO:0009411">
    <property type="term" value="P:response to UV"/>
    <property type="evidence" value="ECO:0007669"/>
    <property type="project" value="UniProtKB-ARBA"/>
</dbReference>
<accession>A0A9R0RQ02</accession>
<evidence type="ECO:0000256" key="5">
    <source>
        <dbReference type="ARBA" id="ARBA00012417"/>
    </source>
</evidence>
<feature type="compositionally biased region" description="Low complexity" evidence="15">
    <location>
        <begin position="450"/>
        <end position="465"/>
    </location>
</feature>
<keyword evidence="7" id="KW-0548">Nucleotidyltransferase</keyword>
<feature type="region of interest" description="Disordered" evidence="15">
    <location>
        <begin position="515"/>
        <end position="550"/>
    </location>
</feature>
<evidence type="ECO:0000256" key="14">
    <source>
        <dbReference type="ARBA" id="ARBA00049244"/>
    </source>
</evidence>
<evidence type="ECO:0000313" key="17">
    <source>
        <dbReference type="EMBL" id="VAH64078.1"/>
    </source>
</evidence>
<dbReference type="Gene3D" id="1.10.150.20">
    <property type="entry name" value="5' to 3' exonuclease, C-terminal subdomain"/>
    <property type="match status" value="1"/>
</dbReference>
<sequence length="646" mass="70886">MPVARPEPQEPRVIAHLDLDCFYVQVEQRRNPALRGQPTAVVQYNDWKGGGLIAVSYEARKFGVKRSMRGDEAKNVCPGINLVQVPVSRDKADLNVYRNAGSEVVAILSTKGKCERASIDEVYLDLTDAAKEMHLESPPESSESIFEEATKSNILDLPSDVGDREENVKAWLCRADANYQDKLLACGAILVAQLRVKVLEETQFTCSAGIAHNKMLAKLVSGMHKPAQQTVVPSSSVQDFLASLPVKKMKQLGGKLGSSLQDDLGVETVGDLLGFTEEKLQEYYGVNTGTWLWKTARGISGEEVEDRLLPKSHVCGKTFPGPKALKNNSSVKSWLDKLCEELSERIQSDLSCNKRVAQTLTLHARASKENEGNSMKKFPSKSCPLRYGTGKIQEDAMKLFESGLHDFWGSRNAGWSITSLSVTASKIFDIPSGTNSILKYIKGRSSDASSAILDSSSTPESTPSVVHEERCESSSMKEDCDNSNSAKQCSSIEGKGLPKKLPKVQGAGSILKFLSQSQPGQHEKRNFDGLICSHQGPESSSGASEAEQHGRDNINTAVVHSSGSGDTWMLNVEDIDPAVVGELPLEIQREIQGWIRPLKQATPKKRGSTISSYFSPARRHDDGFTPSLFAASRYLETKRYRILYDQ</sequence>
<dbReference type="PIRSF" id="PIRSF036603">
    <property type="entry name" value="DPol_eta"/>
    <property type="match status" value="1"/>
</dbReference>
<dbReference type="Gene3D" id="3.40.1170.60">
    <property type="match status" value="1"/>
</dbReference>
<dbReference type="InterPro" id="IPR001126">
    <property type="entry name" value="UmuC"/>
</dbReference>
<evidence type="ECO:0000256" key="4">
    <source>
        <dbReference type="ARBA" id="ARBA00010945"/>
    </source>
</evidence>
<dbReference type="GO" id="GO:0005657">
    <property type="term" value="C:replication fork"/>
    <property type="evidence" value="ECO:0007669"/>
    <property type="project" value="TreeGrafter"/>
</dbReference>
<dbReference type="FunFam" id="3.30.70.270:FF:000029">
    <property type="entry name" value="DNA polymerase eta"/>
    <property type="match status" value="1"/>
</dbReference>
<dbReference type="InterPro" id="IPR017961">
    <property type="entry name" value="DNA_pol_Y-fam_little_finger"/>
</dbReference>
<keyword evidence="8" id="KW-0479">Metal-binding</keyword>
<dbReference type="PANTHER" id="PTHR45873:SF1">
    <property type="entry name" value="DNA POLYMERASE ETA"/>
    <property type="match status" value="1"/>
</dbReference>
<evidence type="ECO:0000256" key="7">
    <source>
        <dbReference type="ARBA" id="ARBA00022695"/>
    </source>
</evidence>
<dbReference type="PANTHER" id="PTHR45873">
    <property type="entry name" value="DNA POLYMERASE ETA"/>
    <property type="match status" value="1"/>
</dbReference>
<evidence type="ECO:0000256" key="2">
    <source>
        <dbReference type="ARBA" id="ARBA00001946"/>
    </source>
</evidence>
<dbReference type="GO" id="GO:0005634">
    <property type="term" value="C:nucleus"/>
    <property type="evidence" value="ECO:0007669"/>
    <property type="project" value="UniProtKB-SubCell"/>
</dbReference>
<feature type="compositionally biased region" description="Polar residues" evidence="15">
    <location>
        <begin position="482"/>
        <end position="491"/>
    </location>
</feature>
<organism evidence="17 18">
    <name type="scientific">Triticum turgidum subsp. durum</name>
    <name type="common">Durum wheat</name>
    <name type="synonym">Triticum durum</name>
    <dbReference type="NCBI Taxonomy" id="4567"/>
    <lineage>
        <taxon>Eukaryota</taxon>
        <taxon>Viridiplantae</taxon>
        <taxon>Streptophyta</taxon>
        <taxon>Embryophyta</taxon>
        <taxon>Tracheophyta</taxon>
        <taxon>Spermatophyta</taxon>
        <taxon>Magnoliopsida</taxon>
        <taxon>Liliopsida</taxon>
        <taxon>Poales</taxon>
        <taxon>Poaceae</taxon>
        <taxon>BOP clade</taxon>
        <taxon>Pooideae</taxon>
        <taxon>Triticodae</taxon>
        <taxon>Triticeae</taxon>
        <taxon>Triticinae</taxon>
        <taxon>Triticum</taxon>
    </lineage>
</organism>
<evidence type="ECO:0000256" key="1">
    <source>
        <dbReference type="ARBA" id="ARBA00001936"/>
    </source>
</evidence>
<comment type="subcellular location">
    <subcellularLocation>
        <location evidence="3">Nucleus</location>
    </subcellularLocation>
</comment>
<keyword evidence="12" id="KW-0539">Nucleus</keyword>
<feature type="domain" description="UmuC" evidence="16">
    <location>
        <begin position="14"/>
        <end position="253"/>
    </location>
</feature>
<comment type="similarity">
    <text evidence="4">Belongs to the DNA polymerase type-Y family.</text>
</comment>
<evidence type="ECO:0000313" key="18">
    <source>
        <dbReference type="Proteomes" id="UP000324705"/>
    </source>
</evidence>
<keyword evidence="10" id="KW-0460">Magnesium</keyword>
<keyword evidence="11" id="KW-0234">DNA repair</keyword>
<dbReference type="Gene3D" id="3.30.1490.100">
    <property type="entry name" value="DNA polymerase, Y-family, little finger domain"/>
    <property type="match status" value="1"/>
</dbReference>
<evidence type="ECO:0000256" key="12">
    <source>
        <dbReference type="ARBA" id="ARBA00023242"/>
    </source>
</evidence>
<evidence type="ECO:0000256" key="8">
    <source>
        <dbReference type="ARBA" id="ARBA00022723"/>
    </source>
</evidence>
<dbReference type="Pfam" id="PF00817">
    <property type="entry name" value="IMS"/>
    <property type="match status" value="1"/>
</dbReference>
<comment type="catalytic activity">
    <reaction evidence="14">
        <text>DNA(n) + a 2'-deoxyribonucleoside 5'-triphosphate = DNA(n+1) + diphosphate</text>
        <dbReference type="Rhea" id="RHEA:22508"/>
        <dbReference type="Rhea" id="RHEA-COMP:17339"/>
        <dbReference type="Rhea" id="RHEA-COMP:17340"/>
        <dbReference type="ChEBI" id="CHEBI:33019"/>
        <dbReference type="ChEBI" id="CHEBI:61560"/>
        <dbReference type="ChEBI" id="CHEBI:173112"/>
        <dbReference type="EC" id="2.7.7.7"/>
    </reaction>
</comment>
<evidence type="ECO:0000256" key="6">
    <source>
        <dbReference type="ARBA" id="ARBA00022679"/>
    </source>
</evidence>
<feature type="compositionally biased region" description="Basic and acidic residues" evidence="15">
    <location>
        <begin position="466"/>
        <end position="480"/>
    </location>
</feature>
<dbReference type="EC" id="2.7.7.7" evidence="5"/>
<dbReference type="GO" id="GO:0003684">
    <property type="term" value="F:damaged DNA binding"/>
    <property type="evidence" value="ECO:0007669"/>
    <property type="project" value="InterPro"/>
</dbReference>
<reference evidence="17 18" key="1">
    <citation type="submission" date="2017-09" db="EMBL/GenBank/DDBJ databases">
        <authorList>
            <consortium name="International Durum Wheat Genome Sequencing Consortium (IDWGSC)"/>
            <person name="Milanesi L."/>
        </authorList>
    </citation>
    <scope>NUCLEOTIDE SEQUENCE [LARGE SCALE GENOMIC DNA]</scope>
    <source>
        <strain evidence="18">cv. Svevo</strain>
    </source>
</reference>
<evidence type="ECO:0000256" key="15">
    <source>
        <dbReference type="SAM" id="MobiDB-lite"/>
    </source>
</evidence>
<name>A0A9R0RQ02_TRITD</name>
<dbReference type="GO" id="GO:0003887">
    <property type="term" value="F:DNA-directed DNA polymerase activity"/>
    <property type="evidence" value="ECO:0007669"/>
    <property type="project" value="UniProtKB-EC"/>
</dbReference>
<dbReference type="SUPFAM" id="SSF100879">
    <property type="entry name" value="Lesion bypass DNA polymerase (Y-family), little finger domain"/>
    <property type="match status" value="1"/>
</dbReference>
<dbReference type="GO" id="GO:0006281">
    <property type="term" value="P:DNA repair"/>
    <property type="evidence" value="ECO:0007669"/>
    <property type="project" value="UniProtKB-KW"/>
</dbReference>
<protein>
    <recommendedName>
        <fullName evidence="13">DNA polymerase eta</fullName>
        <ecNumber evidence="5">2.7.7.7</ecNumber>
    </recommendedName>
</protein>
<dbReference type="PROSITE" id="PS50173">
    <property type="entry name" value="UMUC"/>
    <property type="match status" value="1"/>
</dbReference>
<dbReference type="AlphaFoldDB" id="A0A9R0RQ02"/>
<dbReference type="GO" id="GO:0042276">
    <property type="term" value="P:error-prone translesion synthesis"/>
    <property type="evidence" value="ECO:0007669"/>
    <property type="project" value="TreeGrafter"/>
</dbReference>
<dbReference type="GO" id="GO:0046872">
    <property type="term" value="F:metal ion binding"/>
    <property type="evidence" value="ECO:0007669"/>
    <property type="project" value="UniProtKB-KW"/>
</dbReference>
<keyword evidence="18" id="KW-1185">Reference proteome</keyword>
<comment type="cofactor">
    <cofactor evidence="2">
        <name>Mg(2+)</name>
        <dbReference type="ChEBI" id="CHEBI:18420"/>
    </cofactor>
</comment>
<evidence type="ECO:0000256" key="13">
    <source>
        <dbReference type="ARBA" id="ARBA00044975"/>
    </source>
</evidence>